<gene>
    <name evidence="1" type="ORF">G7B40_002490</name>
</gene>
<dbReference type="EMBL" id="JAALHA020000001">
    <property type="protein sequence ID" value="MDR9893457.1"/>
    <property type="molecule type" value="Genomic_DNA"/>
</dbReference>
<proteinExistence type="predicted"/>
<evidence type="ECO:0000313" key="2">
    <source>
        <dbReference type="Proteomes" id="UP000667802"/>
    </source>
</evidence>
<keyword evidence="2" id="KW-1185">Reference proteome</keyword>
<dbReference type="RefSeq" id="WP_208338816.1">
    <property type="nucleotide sequence ID" value="NZ_CAWQFN010000334.1"/>
</dbReference>
<organism evidence="1 2">
    <name type="scientific">Aetokthonos hydrillicola Thurmond2011</name>
    <dbReference type="NCBI Taxonomy" id="2712845"/>
    <lineage>
        <taxon>Bacteria</taxon>
        <taxon>Bacillati</taxon>
        <taxon>Cyanobacteriota</taxon>
        <taxon>Cyanophyceae</taxon>
        <taxon>Nostocales</taxon>
        <taxon>Hapalosiphonaceae</taxon>
        <taxon>Aetokthonos</taxon>
    </lineage>
</organism>
<name>A0AAP5I493_9CYAN</name>
<comment type="caution">
    <text evidence="1">The sequence shown here is derived from an EMBL/GenBank/DDBJ whole genome shotgun (WGS) entry which is preliminary data.</text>
</comment>
<protein>
    <submittedName>
        <fullName evidence="1">Uncharacterized protein</fullName>
    </submittedName>
</protein>
<reference evidence="2" key="1">
    <citation type="journal article" date="2021" name="Science">
        <title>Hunting the eagle killer: A cyanobacterial neurotoxin causes vacuolar myelinopathy.</title>
        <authorList>
            <person name="Breinlinger S."/>
            <person name="Phillips T.J."/>
            <person name="Haram B.N."/>
            <person name="Mares J."/>
            <person name="Martinez Yerena J.A."/>
            <person name="Hrouzek P."/>
            <person name="Sobotka R."/>
            <person name="Henderson W.M."/>
            <person name="Schmieder P."/>
            <person name="Williams S.M."/>
            <person name="Lauderdale J.D."/>
            <person name="Wilde H.D."/>
            <person name="Gerrin W."/>
            <person name="Kust A."/>
            <person name="Washington J.W."/>
            <person name="Wagner C."/>
            <person name="Geier B."/>
            <person name="Liebeke M."/>
            <person name="Enke H."/>
            <person name="Niedermeyer T.H.J."/>
            <person name="Wilde S.B."/>
        </authorList>
    </citation>
    <scope>NUCLEOTIDE SEQUENCE [LARGE SCALE GENOMIC DNA]</scope>
    <source>
        <strain evidence="2">Thurmond2011</strain>
    </source>
</reference>
<dbReference type="AlphaFoldDB" id="A0AAP5I493"/>
<sequence>MALSVHGELLSANARMRVLADVFGIDRSVIWWCDSLLSPHMPPRLGDQFKLADFKIEQLELDDKYCILQE</sequence>
<dbReference type="Proteomes" id="UP000667802">
    <property type="component" value="Unassembled WGS sequence"/>
</dbReference>
<accession>A0AAP5I493</accession>
<evidence type="ECO:0000313" key="1">
    <source>
        <dbReference type="EMBL" id="MDR9893457.1"/>
    </source>
</evidence>